<dbReference type="SUPFAM" id="SSF143985">
    <property type="entry name" value="L,D-transpeptidase pre-catalytic domain-like"/>
    <property type="match status" value="1"/>
</dbReference>
<feature type="active site" description="Nucleophile" evidence="6">
    <location>
        <position position="441"/>
    </location>
</feature>
<feature type="transmembrane region" description="Helical" evidence="7">
    <location>
        <begin position="14"/>
        <end position="37"/>
    </location>
</feature>
<keyword evidence="4 6" id="KW-0573">Peptidoglycan synthesis</keyword>
<comment type="caution">
    <text evidence="9">The sequence shown here is derived from an EMBL/GenBank/DDBJ whole genome shotgun (WGS) entry which is preliminary data.</text>
</comment>
<dbReference type="GO" id="GO:0018104">
    <property type="term" value="P:peptidoglycan-protein cross-linking"/>
    <property type="evidence" value="ECO:0007669"/>
    <property type="project" value="TreeGrafter"/>
</dbReference>
<gene>
    <name evidence="9" type="ORF">IAA21_01565</name>
</gene>
<evidence type="ECO:0000256" key="2">
    <source>
        <dbReference type="ARBA" id="ARBA00022679"/>
    </source>
</evidence>
<evidence type="ECO:0000313" key="10">
    <source>
        <dbReference type="Proteomes" id="UP000824041"/>
    </source>
</evidence>
<keyword evidence="2" id="KW-0808">Transferase</keyword>
<feature type="active site" description="Proton donor/acceptor" evidence="6">
    <location>
        <position position="420"/>
    </location>
</feature>
<evidence type="ECO:0000256" key="4">
    <source>
        <dbReference type="ARBA" id="ARBA00022984"/>
    </source>
</evidence>
<dbReference type="GO" id="GO:0016740">
    <property type="term" value="F:transferase activity"/>
    <property type="evidence" value="ECO:0007669"/>
    <property type="project" value="UniProtKB-KW"/>
</dbReference>
<dbReference type="Pfam" id="PF03734">
    <property type="entry name" value="YkuD"/>
    <property type="match status" value="1"/>
</dbReference>
<reference evidence="9" key="2">
    <citation type="submission" date="2021-04" db="EMBL/GenBank/DDBJ databases">
        <authorList>
            <person name="Gilroy R."/>
        </authorList>
    </citation>
    <scope>NUCLEOTIDE SEQUENCE</scope>
    <source>
        <strain evidence="9">14324</strain>
    </source>
</reference>
<keyword evidence="5 6" id="KW-0961">Cell wall biogenesis/degradation</keyword>
<organism evidence="9 10">
    <name type="scientific">Candidatus Blautia faecigallinarum</name>
    <dbReference type="NCBI Taxonomy" id="2838488"/>
    <lineage>
        <taxon>Bacteria</taxon>
        <taxon>Bacillati</taxon>
        <taxon>Bacillota</taxon>
        <taxon>Clostridia</taxon>
        <taxon>Lachnospirales</taxon>
        <taxon>Lachnospiraceae</taxon>
        <taxon>Blautia</taxon>
    </lineage>
</organism>
<dbReference type="GO" id="GO:0071555">
    <property type="term" value="P:cell wall organization"/>
    <property type="evidence" value="ECO:0007669"/>
    <property type="project" value="UniProtKB-UniRule"/>
</dbReference>
<dbReference type="SUPFAM" id="SSF141523">
    <property type="entry name" value="L,D-transpeptidase catalytic domain-like"/>
    <property type="match status" value="1"/>
</dbReference>
<feature type="domain" description="L,D-TPase catalytic" evidence="8">
    <location>
        <begin position="345"/>
        <end position="465"/>
    </location>
</feature>
<dbReference type="CDD" id="cd16913">
    <property type="entry name" value="YkuD_like"/>
    <property type="match status" value="1"/>
</dbReference>
<name>A0A9D2DR08_9FIRM</name>
<dbReference type="GO" id="GO:0005576">
    <property type="term" value="C:extracellular region"/>
    <property type="evidence" value="ECO:0007669"/>
    <property type="project" value="TreeGrafter"/>
</dbReference>
<dbReference type="InterPro" id="IPR038063">
    <property type="entry name" value="Transpep_catalytic_dom"/>
</dbReference>
<dbReference type="EMBL" id="DXBU01000017">
    <property type="protein sequence ID" value="HIZ21473.1"/>
    <property type="molecule type" value="Genomic_DNA"/>
</dbReference>
<dbReference type="InterPro" id="IPR022029">
    <property type="entry name" value="YoaR-like_PG-bd"/>
</dbReference>
<evidence type="ECO:0000256" key="1">
    <source>
        <dbReference type="ARBA" id="ARBA00004752"/>
    </source>
</evidence>
<dbReference type="AlphaFoldDB" id="A0A9D2DR08"/>
<dbReference type="InterPro" id="IPR038054">
    <property type="entry name" value="LD_TPept-like_central_sf"/>
</dbReference>
<dbReference type="PROSITE" id="PS52029">
    <property type="entry name" value="LD_TPASE"/>
    <property type="match status" value="1"/>
</dbReference>
<evidence type="ECO:0000313" key="9">
    <source>
        <dbReference type="EMBL" id="HIZ21473.1"/>
    </source>
</evidence>
<protein>
    <submittedName>
        <fullName evidence="9">L,D-transpeptidase/peptidoglycan binding protein</fullName>
    </submittedName>
</protein>
<keyword evidence="3 6" id="KW-0133">Cell shape</keyword>
<accession>A0A9D2DR08</accession>
<sequence length="466" mass="52008">MSEEKAGRSVGKKLVVLLIIVFLALAAAAYFFGAYYFSSHFLPGSRVNGFNCSYMTVPEAEELLSAKAEAFVLEIHTRGNGVEGISAKEIGLHYVSDGSVKELMKKQDRYKWFLAFNQNKSYEVERSIEYDKEKLAQAVRQLDCMQEENNIPPADAYIKETAAGFEIVPETEGTTLKRKAVQQLIAKAMSTGTSSVNLEKAGCYLAPKVYQDDKNLVKECRQINKLTSVVITYDFADRTERVDKDLIKTWLVKNKKGNYVLDREKVAAFVNELGYKYDTFGCTRTFLTYDGREKTITGGDYGWAIDQEGETEALMKAIQNGKTQVREPVYAYEGWSRASNDIGDTYVEIDLTNQRMLFYKDWLLMVDTPVVTGSPDVLGNETPEGCFAIDGMKSPAVLTGEGYAQAVTYWMPFAGNVGIHDASWRSDFGGSIYVFNGSHGCVNTPYDQAKIIYENIGIGAPVVVYK</sequence>
<evidence type="ECO:0000256" key="5">
    <source>
        <dbReference type="ARBA" id="ARBA00023316"/>
    </source>
</evidence>
<dbReference type="Proteomes" id="UP000824041">
    <property type="component" value="Unassembled WGS sequence"/>
</dbReference>
<proteinExistence type="predicted"/>
<evidence type="ECO:0000256" key="7">
    <source>
        <dbReference type="SAM" id="Phobius"/>
    </source>
</evidence>
<evidence type="ECO:0000256" key="3">
    <source>
        <dbReference type="ARBA" id="ARBA00022960"/>
    </source>
</evidence>
<dbReference type="GO" id="GO:0071972">
    <property type="term" value="F:peptidoglycan L,D-transpeptidase activity"/>
    <property type="evidence" value="ECO:0007669"/>
    <property type="project" value="TreeGrafter"/>
</dbReference>
<comment type="pathway">
    <text evidence="1 6">Cell wall biogenesis; peptidoglycan biosynthesis.</text>
</comment>
<dbReference type="Gene3D" id="3.10.20.800">
    <property type="match status" value="1"/>
</dbReference>
<keyword evidence="7" id="KW-0472">Membrane</keyword>
<keyword evidence="7" id="KW-1133">Transmembrane helix</keyword>
<dbReference type="GO" id="GO:0008360">
    <property type="term" value="P:regulation of cell shape"/>
    <property type="evidence" value="ECO:0007669"/>
    <property type="project" value="UniProtKB-UniRule"/>
</dbReference>
<dbReference type="InterPro" id="IPR050979">
    <property type="entry name" value="LD-transpeptidase"/>
</dbReference>
<dbReference type="Gene3D" id="2.40.440.10">
    <property type="entry name" value="L,D-transpeptidase catalytic domain-like"/>
    <property type="match status" value="1"/>
</dbReference>
<dbReference type="PANTHER" id="PTHR30582">
    <property type="entry name" value="L,D-TRANSPEPTIDASE"/>
    <property type="match status" value="1"/>
</dbReference>
<dbReference type="Pfam" id="PF12229">
    <property type="entry name" value="PG_binding_4"/>
    <property type="match status" value="2"/>
</dbReference>
<reference evidence="9" key="1">
    <citation type="journal article" date="2021" name="PeerJ">
        <title>Extensive microbial diversity within the chicken gut microbiome revealed by metagenomics and culture.</title>
        <authorList>
            <person name="Gilroy R."/>
            <person name="Ravi A."/>
            <person name="Getino M."/>
            <person name="Pursley I."/>
            <person name="Horton D.L."/>
            <person name="Alikhan N.F."/>
            <person name="Baker D."/>
            <person name="Gharbi K."/>
            <person name="Hall N."/>
            <person name="Watson M."/>
            <person name="Adriaenssens E.M."/>
            <person name="Foster-Nyarko E."/>
            <person name="Jarju S."/>
            <person name="Secka A."/>
            <person name="Antonio M."/>
            <person name="Oren A."/>
            <person name="Chaudhuri R.R."/>
            <person name="La Ragione R."/>
            <person name="Hildebrand F."/>
            <person name="Pallen M.J."/>
        </authorList>
    </citation>
    <scope>NUCLEOTIDE SEQUENCE</scope>
    <source>
        <strain evidence="9">14324</strain>
    </source>
</reference>
<evidence type="ECO:0000259" key="8">
    <source>
        <dbReference type="PROSITE" id="PS52029"/>
    </source>
</evidence>
<keyword evidence="7" id="KW-0812">Transmembrane</keyword>
<dbReference type="PANTHER" id="PTHR30582:SF33">
    <property type="entry name" value="EXPORTED PROTEIN"/>
    <property type="match status" value="1"/>
</dbReference>
<evidence type="ECO:0000256" key="6">
    <source>
        <dbReference type="PROSITE-ProRule" id="PRU01373"/>
    </source>
</evidence>
<dbReference type="InterPro" id="IPR005490">
    <property type="entry name" value="LD_TPept_cat_dom"/>
</dbReference>